<dbReference type="Gene3D" id="3.30.450.40">
    <property type="match status" value="1"/>
</dbReference>
<dbReference type="InterPro" id="IPR036388">
    <property type="entry name" value="WH-like_DNA-bd_sf"/>
</dbReference>
<reference evidence="4 5" key="1">
    <citation type="submission" date="2020-08" db="EMBL/GenBank/DDBJ databases">
        <title>Genomic Encyclopedia of Type Strains, Phase IV (KMG-IV): sequencing the most valuable type-strain genomes for metagenomic binning, comparative biology and taxonomic classification.</title>
        <authorList>
            <person name="Goeker M."/>
        </authorList>
    </citation>
    <scope>NUCLEOTIDE SEQUENCE [LARGE SCALE GENOMIC DNA]</scope>
    <source>
        <strain evidence="4 5">DSM 27568</strain>
    </source>
</reference>
<keyword evidence="5" id="KW-1185">Reference proteome</keyword>
<feature type="domain" description="HTH iclR-type" evidence="3">
    <location>
        <begin position="10"/>
        <end position="72"/>
    </location>
</feature>
<dbReference type="PANTHER" id="PTHR30136:SF35">
    <property type="entry name" value="HTH-TYPE TRANSCRIPTIONAL REGULATOR RV1719"/>
    <property type="match status" value="1"/>
</dbReference>
<evidence type="ECO:0000256" key="2">
    <source>
        <dbReference type="ARBA" id="ARBA00023163"/>
    </source>
</evidence>
<sequence>MATAVKEKKIKSADRVLRIFEMFGPDRQSLTVMEVARALDVPQSSTSELLASLVRQGYLARDRRARAFRPTARISLLGAWVQPHLFRDGRLLPMVDNLQQQTRLAVSLTSMVGVSLKHVHTTAGPIPAALAQSEDADLLHSPFGHILLSLVRGEEVRKIVHRLNAGCDPEMHVRYQDLQATLEQVNRQGFATGKVAAGWSGIALLLPQGIDEEPLGVGVIGRTADIDARRDELVRTIRQNISQYLGPRVAHESHDLRSVAMH</sequence>
<organism evidence="4 5">
    <name type="scientific">Novosphingobium fluoreni</name>
    <dbReference type="NCBI Taxonomy" id="1391222"/>
    <lineage>
        <taxon>Bacteria</taxon>
        <taxon>Pseudomonadati</taxon>
        <taxon>Pseudomonadota</taxon>
        <taxon>Alphaproteobacteria</taxon>
        <taxon>Sphingomonadales</taxon>
        <taxon>Sphingomonadaceae</taxon>
        <taxon>Novosphingobium</taxon>
    </lineage>
</organism>
<evidence type="ECO:0000259" key="3">
    <source>
        <dbReference type="PROSITE" id="PS51077"/>
    </source>
</evidence>
<dbReference type="InterPro" id="IPR036390">
    <property type="entry name" value="WH_DNA-bd_sf"/>
</dbReference>
<dbReference type="InterPro" id="IPR050707">
    <property type="entry name" value="HTH_MetabolicPath_Reg"/>
</dbReference>
<dbReference type="SUPFAM" id="SSF46785">
    <property type="entry name" value="Winged helix' DNA-binding domain"/>
    <property type="match status" value="1"/>
</dbReference>
<protein>
    <submittedName>
        <fullName evidence="4">DNA-binding IclR family transcriptional regulator</fullName>
    </submittedName>
</protein>
<accession>A0A7W6C1H8</accession>
<dbReference type="RefSeq" id="WP_183617015.1">
    <property type="nucleotide sequence ID" value="NZ_JACIDY010000004.1"/>
</dbReference>
<dbReference type="SMART" id="SM00346">
    <property type="entry name" value="HTH_ICLR"/>
    <property type="match status" value="1"/>
</dbReference>
<evidence type="ECO:0000313" key="4">
    <source>
        <dbReference type="EMBL" id="MBB3940400.1"/>
    </source>
</evidence>
<proteinExistence type="predicted"/>
<evidence type="ECO:0000313" key="5">
    <source>
        <dbReference type="Proteomes" id="UP000561459"/>
    </source>
</evidence>
<name>A0A7W6C1H8_9SPHN</name>
<comment type="caution">
    <text evidence="4">The sequence shown here is derived from an EMBL/GenBank/DDBJ whole genome shotgun (WGS) entry which is preliminary data.</text>
</comment>
<evidence type="ECO:0000256" key="1">
    <source>
        <dbReference type="ARBA" id="ARBA00023015"/>
    </source>
</evidence>
<dbReference type="GO" id="GO:0003677">
    <property type="term" value="F:DNA binding"/>
    <property type="evidence" value="ECO:0007669"/>
    <property type="project" value="UniProtKB-KW"/>
</dbReference>
<dbReference type="Proteomes" id="UP000561459">
    <property type="component" value="Unassembled WGS sequence"/>
</dbReference>
<keyword evidence="1" id="KW-0805">Transcription regulation</keyword>
<dbReference type="Gene3D" id="1.10.10.10">
    <property type="entry name" value="Winged helix-like DNA-binding domain superfamily/Winged helix DNA-binding domain"/>
    <property type="match status" value="1"/>
</dbReference>
<dbReference type="PANTHER" id="PTHR30136">
    <property type="entry name" value="HELIX-TURN-HELIX TRANSCRIPTIONAL REGULATOR, ICLR FAMILY"/>
    <property type="match status" value="1"/>
</dbReference>
<dbReference type="InterPro" id="IPR005471">
    <property type="entry name" value="Tscrpt_reg_IclR_N"/>
</dbReference>
<dbReference type="AlphaFoldDB" id="A0A7W6C1H8"/>
<dbReference type="PROSITE" id="PS51077">
    <property type="entry name" value="HTH_ICLR"/>
    <property type="match status" value="1"/>
</dbReference>
<dbReference type="InterPro" id="IPR029016">
    <property type="entry name" value="GAF-like_dom_sf"/>
</dbReference>
<keyword evidence="4" id="KW-0238">DNA-binding</keyword>
<dbReference type="EMBL" id="JACIDY010000004">
    <property type="protein sequence ID" value="MBB3940400.1"/>
    <property type="molecule type" value="Genomic_DNA"/>
</dbReference>
<dbReference type="GO" id="GO:0003700">
    <property type="term" value="F:DNA-binding transcription factor activity"/>
    <property type="evidence" value="ECO:0007669"/>
    <property type="project" value="TreeGrafter"/>
</dbReference>
<gene>
    <name evidence="4" type="ORF">GGR39_002057</name>
</gene>
<dbReference type="SUPFAM" id="SSF55781">
    <property type="entry name" value="GAF domain-like"/>
    <property type="match status" value="1"/>
</dbReference>
<dbReference type="Pfam" id="PF09339">
    <property type="entry name" value="HTH_IclR"/>
    <property type="match status" value="1"/>
</dbReference>
<dbReference type="GO" id="GO:0045892">
    <property type="term" value="P:negative regulation of DNA-templated transcription"/>
    <property type="evidence" value="ECO:0007669"/>
    <property type="project" value="TreeGrafter"/>
</dbReference>
<keyword evidence="2" id="KW-0804">Transcription</keyword>